<proteinExistence type="predicted"/>
<keyword evidence="3" id="KW-1185">Reference proteome</keyword>
<evidence type="ECO:0000256" key="1">
    <source>
        <dbReference type="SAM" id="Phobius"/>
    </source>
</evidence>
<keyword evidence="1" id="KW-1133">Transmembrane helix</keyword>
<feature type="transmembrane region" description="Helical" evidence="1">
    <location>
        <begin position="48"/>
        <end position="65"/>
    </location>
</feature>
<evidence type="ECO:0000313" key="2">
    <source>
        <dbReference type="EMBL" id="AMO22684.1"/>
    </source>
</evidence>
<keyword evidence="1" id="KW-0472">Membrane</keyword>
<dbReference type="RefSeq" id="WP_061497528.1">
    <property type="nucleotide sequence ID" value="NZ_CP010951.1"/>
</dbReference>
<sequence length="71" mass="7791">MDRQFDKRRTRLEPGEFLHIGGGYGQLAHGSRRELLNQFRLSHPAQRVASAVCAVIVSAALAAFIDGLARS</sequence>
<dbReference type="AlphaFoldDB" id="A0A127JRM5"/>
<gene>
    <name evidence="2" type="ORF">UC35_07060</name>
</gene>
<name>A0A127JRM5_9BURK</name>
<organism evidence="2 3">
    <name type="scientific">Ramlibacter tataouinensis</name>
    <dbReference type="NCBI Taxonomy" id="94132"/>
    <lineage>
        <taxon>Bacteria</taxon>
        <taxon>Pseudomonadati</taxon>
        <taxon>Pseudomonadota</taxon>
        <taxon>Betaproteobacteria</taxon>
        <taxon>Burkholderiales</taxon>
        <taxon>Comamonadaceae</taxon>
        <taxon>Ramlibacter</taxon>
    </lineage>
</organism>
<evidence type="ECO:0000313" key="3">
    <source>
        <dbReference type="Proteomes" id="UP000070433"/>
    </source>
</evidence>
<keyword evidence="1" id="KW-0812">Transmembrane</keyword>
<accession>A0A127JRM5</accession>
<reference evidence="2 3" key="1">
    <citation type="journal article" date="2014" name="Int. J. Syst. Evol. Microbiol.">
        <title>Ramlibacter solisilvae sp. nov., isolated from forest soil, and emended description of the genus Ramlibacter.</title>
        <authorList>
            <person name="Lee H.J."/>
            <person name="Lee S.H."/>
            <person name="Lee S.S."/>
            <person name="Lee J.S."/>
            <person name="Kim Y."/>
            <person name="Kim S.C."/>
            <person name="Jeon C.O."/>
        </authorList>
    </citation>
    <scope>NUCLEOTIDE SEQUENCE [LARGE SCALE GENOMIC DNA]</scope>
    <source>
        <strain evidence="2 3">5-10</strain>
    </source>
</reference>
<dbReference type="EMBL" id="CP010951">
    <property type="protein sequence ID" value="AMO22684.1"/>
    <property type="molecule type" value="Genomic_DNA"/>
</dbReference>
<dbReference type="Proteomes" id="UP000070433">
    <property type="component" value="Chromosome"/>
</dbReference>
<protein>
    <submittedName>
        <fullName evidence="2">Uncharacterized protein</fullName>
    </submittedName>
</protein>